<dbReference type="GO" id="GO:0006281">
    <property type="term" value="P:DNA repair"/>
    <property type="evidence" value="ECO:0007669"/>
    <property type="project" value="InterPro"/>
</dbReference>
<evidence type="ECO:0000313" key="4">
    <source>
        <dbReference type="Proteomes" id="UP000316801"/>
    </source>
</evidence>
<sequence>MTAVSWLSTPQDRLRLSNRRPRILALHFPRLPTDRILRRRWGLSWRLNGRSNGRHDDTPVVVAGRRDNGMRLLALDETAETAGLRMGQGLAEARAICPNLIVIEEDAAADRRLLEALADWCDRFTPLVGLDGTDGLFLDITGCTHLFGGEAAMLQEILTRLTQMGLAVRGAISSAPGLSWALARFDGNRIVAEDEQEGVLAPLPVAALRLDDTLVQALHKVGLRQVGDLLEAPRAPLARRFGADLMLRLDQATGADEEPISPRRPVAHLSAERRLAEPIRAQDDILALAATVAEGLKPGLEARGAGGRVFELVLFRVDGQVFRLSAGASRPLRDPPRIAKLFAERLKGLHDDLDAGFGFEILRINVLHHEVFDSTQGDFEGDDRRSLSLSDFVDQVSARLGPEALQTCQLRESHVPERAFRMEPALRQAPARIPLREAPPLGVTVSRAERPLRLFARPELLETFAVEVPDGPPMRFRWRRLTHRVLRAEGPERLAAEWWRDGEEALTRDYFRLESDSGQRFWVYRQGLYDEVAHPRWFMHGIFA</sequence>
<organism evidence="3 4">
    <name type="scientific">Rhizobium straminoryzae</name>
    <dbReference type="NCBI Taxonomy" id="1387186"/>
    <lineage>
        <taxon>Bacteria</taxon>
        <taxon>Pseudomonadati</taxon>
        <taxon>Pseudomonadota</taxon>
        <taxon>Alphaproteobacteria</taxon>
        <taxon>Hyphomicrobiales</taxon>
        <taxon>Rhizobiaceae</taxon>
        <taxon>Rhizobium/Agrobacterium group</taxon>
        <taxon>Rhizobium</taxon>
    </lineage>
</organism>
<dbReference type="PANTHER" id="PTHR35369">
    <property type="entry name" value="BLR3025 PROTEIN-RELATED"/>
    <property type="match status" value="1"/>
</dbReference>
<evidence type="ECO:0000259" key="2">
    <source>
        <dbReference type="PROSITE" id="PS50173"/>
    </source>
</evidence>
<proteinExistence type="predicted"/>
<dbReference type="InterPro" id="IPR043502">
    <property type="entry name" value="DNA/RNA_pol_sf"/>
</dbReference>
<feature type="domain" description="UmuC" evidence="2">
    <location>
        <begin position="59"/>
        <end position="185"/>
    </location>
</feature>
<name>A0A549SV23_9HYPH</name>
<protein>
    <submittedName>
        <fullName evidence="3">DNA polymerase Y family protein</fullName>
    </submittedName>
</protein>
<dbReference type="Proteomes" id="UP000316801">
    <property type="component" value="Unassembled WGS sequence"/>
</dbReference>
<evidence type="ECO:0000256" key="1">
    <source>
        <dbReference type="ARBA" id="ARBA00022763"/>
    </source>
</evidence>
<dbReference type="CDD" id="cd03468">
    <property type="entry name" value="PolY_like"/>
    <property type="match status" value="1"/>
</dbReference>
<dbReference type="AlphaFoldDB" id="A0A549SV23"/>
<dbReference type="PROSITE" id="PS50173">
    <property type="entry name" value="UMUC"/>
    <property type="match status" value="1"/>
</dbReference>
<reference evidence="3 4" key="1">
    <citation type="submission" date="2019-07" db="EMBL/GenBank/DDBJ databases">
        <title>Ln-dependent methylotrophs.</title>
        <authorList>
            <person name="Tani A."/>
        </authorList>
    </citation>
    <scope>NUCLEOTIDE SEQUENCE [LARGE SCALE GENOMIC DNA]</scope>
    <source>
        <strain evidence="3 4">SM12</strain>
    </source>
</reference>
<accession>A0A549SV23</accession>
<dbReference type="Pfam" id="PF00817">
    <property type="entry name" value="IMS"/>
    <property type="match status" value="1"/>
</dbReference>
<evidence type="ECO:0000313" key="3">
    <source>
        <dbReference type="EMBL" id="TRL33472.1"/>
    </source>
</evidence>
<dbReference type="InterPro" id="IPR001126">
    <property type="entry name" value="UmuC"/>
</dbReference>
<keyword evidence="4" id="KW-1185">Reference proteome</keyword>
<dbReference type="EMBL" id="VJMG01000078">
    <property type="protein sequence ID" value="TRL33472.1"/>
    <property type="molecule type" value="Genomic_DNA"/>
</dbReference>
<dbReference type="InterPro" id="IPR050356">
    <property type="entry name" value="SulA_CellDiv_inhibitor"/>
</dbReference>
<comment type="caution">
    <text evidence="3">The sequence shown here is derived from an EMBL/GenBank/DDBJ whole genome shotgun (WGS) entry which is preliminary data.</text>
</comment>
<gene>
    <name evidence="3" type="ORF">FNA46_22830</name>
</gene>
<keyword evidence="1" id="KW-0227">DNA damage</keyword>
<dbReference type="SUPFAM" id="SSF56672">
    <property type="entry name" value="DNA/RNA polymerases"/>
    <property type="match status" value="1"/>
</dbReference>
<dbReference type="PANTHER" id="PTHR35369:SF2">
    <property type="entry name" value="BLR3025 PROTEIN"/>
    <property type="match status" value="1"/>
</dbReference>